<protein>
    <submittedName>
        <fullName evidence="1">Uncharacterized protein</fullName>
    </submittedName>
</protein>
<keyword evidence="2" id="KW-1185">Reference proteome</keyword>
<name>A0ACB7Z0S5_9ERIC</name>
<comment type="caution">
    <text evidence="1">The sequence shown here is derived from an EMBL/GenBank/DDBJ whole genome shotgun (WGS) entry which is preliminary data.</text>
</comment>
<accession>A0ACB7Z0S5</accession>
<proteinExistence type="predicted"/>
<dbReference type="Proteomes" id="UP000828048">
    <property type="component" value="Chromosome 4"/>
</dbReference>
<gene>
    <name evidence="1" type="ORF">Vadar_001094</name>
</gene>
<reference evidence="1 2" key="1">
    <citation type="journal article" date="2021" name="Hortic Res">
        <title>High-quality reference genome and annotation aids understanding of berry development for evergreen blueberry (Vaccinium darrowii).</title>
        <authorList>
            <person name="Yu J."/>
            <person name="Hulse-Kemp A.M."/>
            <person name="Babiker E."/>
            <person name="Staton M."/>
        </authorList>
    </citation>
    <scope>NUCLEOTIDE SEQUENCE [LARGE SCALE GENOMIC DNA]</scope>
    <source>
        <strain evidence="2">cv. NJ 8807/NJ 8810</strain>
        <tissue evidence="1">Young leaf</tissue>
    </source>
</reference>
<organism evidence="1 2">
    <name type="scientific">Vaccinium darrowii</name>
    <dbReference type="NCBI Taxonomy" id="229202"/>
    <lineage>
        <taxon>Eukaryota</taxon>
        <taxon>Viridiplantae</taxon>
        <taxon>Streptophyta</taxon>
        <taxon>Embryophyta</taxon>
        <taxon>Tracheophyta</taxon>
        <taxon>Spermatophyta</taxon>
        <taxon>Magnoliopsida</taxon>
        <taxon>eudicotyledons</taxon>
        <taxon>Gunneridae</taxon>
        <taxon>Pentapetalae</taxon>
        <taxon>asterids</taxon>
        <taxon>Ericales</taxon>
        <taxon>Ericaceae</taxon>
        <taxon>Vaccinioideae</taxon>
        <taxon>Vaccinieae</taxon>
        <taxon>Vaccinium</taxon>
    </lineage>
</organism>
<evidence type="ECO:0000313" key="2">
    <source>
        <dbReference type="Proteomes" id="UP000828048"/>
    </source>
</evidence>
<sequence>MHCLGFGFDSVTDDFKVVRVVHTGVGYDTIPPEVESYTLKTGRWRYISDKALPLMIEEGYQQAYVNGAAHWIAFPWGPQGGQSRYTILSFNMSDEVFNEILAPESVTHEMSFFELIVFKASLSLIQLGDGNKQTFYTDTYAESLVLLNKLESPESAVVSGKKKKKNKKNKKKENEKKQKEAEVATGKMSRESIFHSCLGRLQVTKSTTSADRGSDTDAQTAGGGDGHWKMESLDLWKEQSIMQ</sequence>
<evidence type="ECO:0000313" key="1">
    <source>
        <dbReference type="EMBL" id="KAH7859433.1"/>
    </source>
</evidence>
<dbReference type="EMBL" id="CM037154">
    <property type="protein sequence ID" value="KAH7859433.1"/>
    <property type="molecule type" value="Genomic_DNA"/>
</dbReference>